<evidence type="ECO:0000259" key="4">
    <source>
        <dbReference type="Pfam" id="PF02826"/>
    </source>
</evidence>
<feature type="non-terminal residue" evidence="5">
    <location>
        <position position="1"/>
    </location>
</feature>
<dbReference type="InterPro" id="IPR029753">
    <property type="entry name" value="D-isomer_DH_CS"/>
</dbReference>
<dbReference type="EMBL" id="BARV01013659">
    <property type="protein sequence ID" value="GAI24913.1"/>
    <property type="molecule type" value="Genomic_DNA"/>
</dbReference>
<dbReference type="Gene3D" id="3.40.50.720">
    <property type="entry name" value="NAD(P)-binding Rossmann-like Domain"/>
    <property type="match status" value="1"/>
</dbReference>
<dbReference type="GO" id="GO:0016491">
    <property type="term" value="F:oxidoreductase activity"/>
    <property type="evidence" value="ECO:0007669"/>
    <property type="project" value="UniProtKB-KW"/>
</dbReference>
<dbReference type="AlphaFoldDB" id="X1M0M3"/>
<dbReference type="InterPro" id="IPR006140">
    <property type="entry name" value="D-isomer_DH_NAD-bd"/>
</dbReference>
<dbReference type="SUPFAM" id="SSF51735">
    <property type="entry name" value="NAD(P)-binding Rossmann-fold domains"/>
    <property type="match status" value="1"/>
</dbReference>
<sequence length="131" mass="14030">GIIGLGNVGSEVARRATGLEMRLIAYDPFVSIEYASNLGVELVSMKELLKQSDFITIHTPLTGTTRGLIGAKELATVKPTVRIINCARGGIIDEEALFKAVEEGRVAGAAIDVFVEEPAKDSILFKSDKIL</sequence>
<keyword evidence="3" id="KW-0520">NAD</keyword>
<dbReference type="PROSITE" id="PS00670">
    <property type="entry name" value="D_2_HYDROXYACID_DH_2"/>
    <property type="match status" value="1"/>
</dbReference>
<feature type="non-terminal residue" evidence="5">
    <location>
        <position position="131"/>
    </location>
</feature>
<dbReference type="PANTHER" id="PTHR42789">
    <property type="entry name" value="D-ISOMER SPECIFIC 2-HYDROXYACID DEHYDROGENASE FAMILY PROTEIN (AFU_ORTHOLOGUE AFUA_6G10090)"/>
    <property type="match status" value="1"/>
</dbReference>
<organism evidence="5">
    <name type="scientific">marine sediment metagenome</name>
    <dbReference type="NCBI Taxonomy" id="412755"/>
    <lineage>
        <taxon>unclassified sequences</taxon>
        <taxon>metagenomes</taxon>
        <taxon>ecological metagenomes</taxon>
    </lineage>
</organism>
<evidence type="ECO:0000256" key="3">
    <source>
        <dbReference type="ARBA" id="ARBA00023027"/>
    </source>
</evidence>
<evidence type="ECO:0000256" key="2">
    <source>
        <dbReference type="ARBA" id="ARBA00023002"/>
    </source>
</evidence>
<feature type="domain" description="D-isomer specific 2-hydroxyacid dehydrogenase NAD-binding" evidence="4">
    <location>
        <begin position="1"/>
        <end position="130"/>
    </location>
</feature>
<name>X1M0M3_9ZZZZ</name>
<keyword evidence="2" id="KW-0560">Oxidoreductase</keyword>
<dbReference type="GO" id="GO:0051287">
    <property type="term" value="F:NAD binding"/>
    <property type="evidence" value="ECO:0007669"/>
    <property type="project" value="InterPro"/>
</dbReference>
<gene>
    <name evidence="5" type="ORF">S06H3_24504</name>
</gene>
<comment type="caution">
    <text evidence="5">The sequence shown here is derived from an EMBL/GenBank/DDBJ whole genome shotgun (WGS) entry which is preliminary data.</text>
</comment>
<protein>
    <recommendedName>
        <fullName evidence="4">D-isomer specific 2-hydroxyacid dehydrogenase NAD-binding domain-containing protein</fullName>
    </recommendedName>
</protein>
<accession>X1M0M3</accession>
<reference evidence="5" key="1">
    <citation type="journal article" date="2014" name="Front. Microbiol.">
        <title>High frequency of phylogenetically diverse reductive dehalogenase-homologous genes in deep subseafloor sedimentary metagenomes.</title>
        <authorList>
            <person name="Kawai M."/>
            <person name="Futagami T."/>
            <person name="Toyoda A."/>
            <person name="Takaki Y."/>
            <person name="Nishi S."/>
            <person name="Hori S."/>
            <person name="Arai W."/>
            <person name="Tsubouchi T."/>
            <person name="Morono Y."/>
            <person name="Uchiyama I."/>
            <person name="Ito T."/>
            <person name="Fujiyama A."/>
            <person name="Inagaki F."/>
            <person name="Takami H."/>
        </authorList>
    </citation>
    <scope>NUCLEOTIDE SEQUENCE</scope>
    <source>
        <strain evidence="5">Expedition CK06-06</strain>
    </source>
</reference>
<comment type="similarity">
    <text evidence="1">Belongs to the D-isomer specific 2-hydroxyacid dehydrogenase family.</text>
</comment>
<dbReference type="Pfam" id="PF02826">
    <property type="entry name" value="2-Hacid_dh_C"/>
    <property type="match status" value="1"/>
</dbReference>
<evidence type="ECO:0000313" key="5">
    <source>
        <dbReference type="EMBL" id="GAI24913.1"/>
    </source>
</evidence>
<proteinExistence type="inferred from homology"/>
<dbReference type="PROSITE" id="PS00671">
    <property type="entry name" value="D_2_HYDROXYACID_DH_3"/>
    <property type="match status" value="1"/>
</dbReference>
<dbReference type="InterPro" id="IPR036291">
    <property type="entry name" value="NAD(P)-bd_dom_sf"/>
</dbReference>
<dbReference type="PANTHER" id="PTHR42789:SF1">
    <property type="entry name" value="D-ISOMER SPECIFIC 2-HYDROXYACID DEHYDROGENASE FAMILY PROTEIN (AFU_ORTHOLOGUE AFUA_6G10090)"/>
    <property type="match status" value="1"/>
</dbReference>
<dbReference type="InterPro" id="IPR050857">
    <property type="entry name" value="D-2-hydroxyacid_DH"/>
</dbReference>
<evidence type="ECO:0000256" key="1">
    <source>
        <dbReference type="ARBA" id="ARBA00005854"/>
    </source>
</evidence>